<sequence>LTGIIYFGEYHFTCRFIDIQGTIWYNDGMETGRQCTRQGHIDKINLSDLKTCKGKDMVTLFYSQ</sequence>
<name>A0A5C3N951_9AGAM</name>
<organism evidence="1 2">
    <name type="scientific">Heliocybe sulcata</name>
    <dbReference type="NCBI Taxonomy" id="5364"/>
    <lineage>
        <taxon>Eukaryota</taxon>
        <taxon>Fungi</taxon>
        <taxon>Dikarya</taxon>
        <taxon>Basidiomycota</taxon>
        <taxon>Agaricomycotina</taxon>
        <taxon>Agaricomycetes</taxon>
        <taxon>Gloeophyllales</taxon>
        <taxon>Gloeophyllaceae</taxon>
        <taxon>Heliocybe</taxon>
    </lineage>
</organism>
<dbReference type="AlphaFoldDB" id="A0A5C3N951"/>
<evidence type="ECO:0000313" key="2">
    <source>
        <dbReference type="Proteomes" id="UP000305948"/>
    </source>
</evidence>
<keyword evidence="2" id="KW-1185">Reference proteome</keyword>
<accession>A0A5C3N951</accession>
<gene>
    <name evidence="1" type="ORF">OE88DRAFT_1600936</name>
</gene>
<feature type="non-terminal residue" evidence="1">
    <location>
        <position position="64"/>
    </location>
</feature>
<dbReference type="OrthoDB" id="2629491at2759"/>
<feature type="non-terminal residue" evidence="1">
    <location>
        <position position="1"/>
    </location>
</feature>
<dbReference type="EMBL" id="ML213507">
    <property type="protein sequence ID" value="TFK53367.1"/>
    <property type="molecule type" value="Genomic_DNA"/>
</dbReference>
<proteinExistence type="predicted"/>
<protein>
    <submittedName>
        <fullName evidence="1">Uncharacterized protein</fullName>
    </submittedName>
</protein>
<evidence type="ECO:0000313" key="1">
    <source>
        <dbReference type="EMBL" id="TFK53367.1"/>
    </source>
</evidence>
<reference evidence="1 2" key="1">
    <citation type="journal article" date="2019" name="Nat. Ecol. Evol.">
        <title>Megaphylogeny resolves global patterns of mushroom evolution.</title>
        <authorList>
            <person name="Varga T."/>
            <person name="Krizsan K."/>
            <person name="Foldi C."/>
            <person name="Dima B."/>
            <person name="Sanchez-Garcia M."/>
            <person name="Sanchez-Ramirez S."/>
            <person name="Szollosi G.J."/>
            <person name="Szarkandi J.G."/>
            <person name="Papp V."/>
            <person name="Albert L."/>
            <person name="Andreopoulos W."/>
            <person name="Angelini C."/>
            <person name="Antonin V."/>
            <person name="Barry K.W."/>
            <person name="Bougher N.L."/>
            <person name="Buchanan P."/>
            <person name="Buyck B."/>
            <person name="Bense V."/>
            <person name="Catcheside P."/>
            <person name="Chovatia M."/>
            <person name="Cooper J."/>
            <person name="Damon W."/>
            <person name="Desjardin D."/>
            <person name="Finy P."/>
            <person name="Geml J."/>
            <person name="Haridas S."/>
            <person name="Hughes K."/>
            <person name="Justo A."/>
            <person name="Karasinski D."/>
            <person name="Kautmanova I."/>
            <person name="Kiss B."/>
            <person name="Kocsube S."/>
            <person name="Kotiranta H."/>
            <person name="LaButti K.M."/>
            <person name="Lechner B.E."/>
            <person name="Liimatainen K."/>
            <person name="Lipzen A."/>
            <person name="Lukacs Z."/>
            <person name="Mihaltcheva S."/>
            <person name="Morgado L.N."/>
            <person name="Niskanen T."/>
            <person name="Noordeloos M.E."/>
            <person name="Ohm R.A."/>
            <person name="Ortiz-Santana B."/>
            <person name="Ovrebo C."/>
            <person name="Racz N."/>
            <person name="Riley R."/>
            <person name="Savchenko A."/>
            <person name="Shiryaev A."/>
            <person name="Soop K."/>
            <person name="Spirin V."/>
            <person name="Szebenyi C."/>
            <person name="Tomsovsky M."/>
            <person name="Tulloss R.E."/>
            <person name="Uehling J."/>
            <person name="Grigoriev I.V."/>
            <person name="Vagvolgyi C."/>
            <person name="Papp T."/>
            <person name="Martin F.M."/>
            <person name="Miettinen O."/>
            <person name="Hibbett D.S."/>
            <person name="Nagy L.G."/>
        </authorList>
    </citation>
    <scope>NUCLEOTIDE SEQUENCE [LARGE SCALE GENOMIC DNA]</scope>
    <source>
        <strain evidence="1 2">OMC1185</strain>
    </source>
</reference>
<dbReference type="Proteomes" id="UP000305948">
    <property type="component" value="Unassembled WGS sequence"/>
</dbReference>